<comment type="caution">
    <text evidence="1">The sequence shown here is derived from an EMBL/GenBank/DDBJ whole genome shotgun (WGS) entry which is preliminary data.</text>
</comment>
<dbReference type="OrthoDB" id="10033548at2759"/>
<gene>
    <name evidence="1" type="ORF">MENT_LOCUS28167</name>
</gene>
<protein>
    <submittedName>
        <fullName evidence="1">Uncharacterized protein</fullName>
    </submittedName>
</protein>
<dbReference type="EMBL" id="CAJEWN010000274">
    <property type="protein sequence ID" value="CAD2176366.1"/>
    <property type="molecule type" value="Genomic_DNA"/>
</dbReference>
<name>A0A6V7VN07_MELEN</name>
<proteinExistence type="predicted"/>
<dbReference type="AlphaFoldDB" id="A0A6V7VN07"/>
<organism evidence="1 2">
    <name type="scientific">Meloidogyne enterolobii</name>
    <name type="common">Root-knot nematode worm</name>
    <name type="synonym">Meloidogyne mayaguensis</name>
    <dbReference type="NCBI Taxonomy" id="390850"/>
    <lineage>
        <taxon>Eukaryota</taxon>
        <taxon>Metazoa</taxon>
        <taxon>Ecdysozoa</taxon>
        <taxon>Nematoda</taxon>
        <taxon>Chromadorea</taxon>
        <taxon>Rhabditida</taxon>
        <taxon>Tylenchina</taxon>
        <taxon>Tylenchomorpha</taxon>
        <taxon>Tylenchoidea</taxon>
        <taxon>Meloidogynidae</taxon>
        <taxon>Meloidogyninae</taxon>
        <taxon>Meloidogyne</taxon>
    </lineage>
</organism>
<evidence type="ECO:0000313" key="1">
    <source>
        <dbReference type="EMBL" id="CAD2176366.1"/>
    </source>
</evidence>
<reference evidence="1 2" key="1">
    <citation type="submission" date="2020-08" db="EMBL/GenBank/DDBJ databases">
        <authorList>
            <person name="Koutsovoulos G."/>
            <person name="Danchin GJ E."/>
        </authorList>
    </citation>
    <scope>NUCLEOTIDE SEQUENCE [LARGE SCALE GENOMIC DNA]</scope>
</reference>
<evidence type="ECO:0000313" key="2">
    <source>
        <dbReference type="Proteomes" id="UP000580250"/>
    </source>
</evidence>
<sequence length="49" mass="5544">MPRPSSFLDPRRTIFIGGVPRPRKASELALFSEVFMAQFAMQALMSTQK</sequence>
<accession>A0A6V7VN07</accession>
<dbReference type="Proteomes" id="UP000580250">
    <property type="component" value="Unassembled WGS sequence"/>
</dbReference>